<comment type="caution">
    <text evidence="2">The sequence shown here is derived from an EMBL/GenBank/DDBJ whole genome shotgun (WGS) entry which is preliminary data.</text>
</comment>
<gene>
    <name evidence="2" type="ORF">HEQ75_11060</name>
</gene>
<keyword evidence="3" id="KW-1185">Reference proteome</keyword>
<organism evidence="2 3">
    <name type="scientific">Falsiroseomonas selenitidurans</name>
    <dbReference type="NCBI Taxonomy" id="2716335"/>
    <lineage>
        <taxon>Bacteria</taxon>
        <taxon>Pseudomonadati</taxon>
        <taxon>Pseudomonadota</taxon>
        <taxon>Alphaproteobacteria</taxon>
        <taxon>Acetobacterales</taxon>
        <taxon>Roseomonadaceae</taxon>
        <taxon>Falsiroseomonas</taxon>
    </lineage>
</organism>
<protein>
    <submittedName>
        <fullName evidence="2">Twin-arginine translocation pathway signal protein</fullName>
    </submittedName>
</protein>
<dbReference type="PROSITE" id="PS51318">
    <property type="entry name" value="TAT"/>
    <property type="match status" value="1"/>
</dbReference>
<proteinExistence type="inferred from homology"/>
<name>A0ABX1E2J8_9PROT</name>
<accession>A0ABX1E2J8</accession>
<dbReference type="InterPro" id="IPR005064">
    <property type="entry name" value="BUG"/>
</dbReference>
<evidence type="ECO:0000313" key="2">
    <source>
        <dbReference type="EMBL" id="NKC31399.1"/>
    </source>
</evidence>
<dbReference type="PANTHER" id="PTHR42928:SF5">
    <property type="entry name" value="BLR1237 PROTEIN"/>
    <property type="match status" value="1"/>
</dbReference>
<sequence>MASHLTRRTALTLGAGLLAAPALGQGARPVRLLVGFAPGGAADTIARLIAPRMGEHLGQTVVVENRSGASSTIAAGAVAQAPADGTTLLFATLTHATNPFLFHGLPFDYATAFAPISQVVIWPQILAVKTDFAARSFAEFLAKAKAAPGSISYGTPGNATAQHLAGEMLQRAAGIRLTHVPYRGGADAARDLSAGVIDASFMTTSTALPVLSAGRARVLAAATPARLAAYPEAPTIAESGLPGFALSDWCALFAPAATPAGTLEKTHAALRFALEGPEVQARLRALSTEPVASTPADFAAFLAAESARLGQVIRDAGIRIG</sequence>
<dbReference type="SUPFAM" id="SSF53850">
    <property type="entry name" value="Periplasmic binding protein-like II"/>
    <property type="match status" value="1"/>
</dbReference>
<dbReference type="RefSeq" id="WP_168030335.1">
    <property type="nucleotide sequence ID" value="NZ_JAAVNE010000015.1"/>
</dbReference>
<reference evidence="2 3" key="1">
    <citation type="submission" date="2020-03" db="EMBL/GenBank/DDBJ databases">
        <title>Roseomonas selenitidurans sp. nov. isolated from urban soil.</title>
        <authorList>
            <person name="Liu H."/>
        </authorList>
    </citation>
    <scope>NUCLEOTIDE SEQUENCE [LARGE SCALE GENOMIC DNA]</scope>
    <source>
        <strain evidence="2 3">BU-1</strain>
    </source>
</reference>
<evidence type="ECO:0000256" key="1">
    <source>
        <dbReference type="ARBA" id="ARBA00006987"/>
    </source>
</evidence>
<dbReference type="InterPro" id="IPR006311">
    <property type="entry name" value="TAT_signal"/>
</dbReference>
<dbReference type="Gene3D" id="3.40.190.10">
    <property type="entry name" value="Periplasmic binding protein-like II"/>
    <property type="match status" value="1"/>
</dbReference>
<dbReference type="InterPro" id="IPR042100">
    <property type="entry name" value="Bug_dom1"/>
</dbReference>
<dbReference type="Pfam" id="PF03401">
    <property type="entry name" value="TctC"/>
    <property type="match status" value="1"/>
</dbReference>
<evidence type="ECO:0000313" key="3">
    <source>
        <dbReference type="Proteomes" id="UP000787635"/>
    </source>
</evidence>
<dbReference type="PIRSF" id="PIRSF017082">
    <property type="entry name" value="YflP"/>
    <property type="match status" value="1"/>
</dbReference>
<dbReference type="PANTHER" id="PTHR42928">
    <property type="entry name" value="TRICARBOXYLATE-BINDING PROTEIN"/>
    <property type="match status" value="1"/>
</dbReference>
<dbReference type="Proteomes" id="UP000787635">
    <property type="component" value="Unassembled WGS sequence"/>
</dbReference>
<dbReference type="EMBL" id="JAAVNE010000015">
    <property type="protein sequence ID" value="NKC31399.1"/>
    <property type="molecule type" value="Genomic_DNA"/>
</dbReference>
<comment type="similarity">
    <text evidence="1">Belongs to the UPF0065 (bug) family.</text>
</comment>
<dbReference type="Gene3D" id="3.40.190.150">
    <property type="entry name" value="Bordetella uptake gene, domain 1"/>
    <property type="match status" value="1"/>
</dbReference>